<evidence type="ECO:0000313" key="1">
    <source>
        <dbReference type="EMBL" id="KKK50807.1"/>
    </source>
</evidence>
<comment type="caution">
    <text evidence="1">The sequence shown here is derived from an EMBL/GenBank/DDBJ whole genome shotgun (WGS) entry which is preliminary data.</text>
</comment>
<dbReference type="EMBL" id="LAZR01067833">
    <property type="protein sequence ID" value="KKK50807.1"/>
    <property type="molecule type" value="Genomic_DNA"/>
</dbReference>
<name>A0A0F8W271_9ZZZZ</name>
<dbReference type="AlphaFoldDB" id="A0A0F8W271"/>
<reference evidence="1" key="1">
    <citation type="journal article" date="2015" name="Nature">
        <title>Complex archaea that bridge the gap between prokaryotes and eukaryotes.</title>
        <authorList>
            <person name="Spang A."/>
            <person name="Saw J.H."/>
            <person name="Jorgensen S.L."/>
            <person name="Zaremba-Niedzwiedzka K."/>
            <person name="Martijn J."/>
            <person name="Lind A.E."/>
            <person name="van Eijk R."/>
            <person name="Schleper C."/>
            <person name="Guy L."/>
            <person name="Ettema T.J."/>
        </authorList>
    </citation>
    <scope>NUCLEOTIDE SEQUENCE</scope>
</reference>
<accession>A0A0F8W271</accession>
<organism evidence="1">
    <name type="scientific">marine sediment metagenome</name>
    <dbReference type="NCBI Taxonomy" id="412755"/>
    <lineage>
        <taxon>unclassified sequences</taxon>
        <taxon>metagenomes</taxon>
        <taxon>ecological metagenomes</taxon>
    </lineage>
</organism>
<gene>
    <name evidence="1" type="ORF">LCGC14_3121340</name>
</gene>
<protein>
    <submittedName>
        <fullName evidence="1">Uncharacterized protein</fullName>
    </submittedName>
</protein>
<sequence length="93" mass="10526">MRLSYLALFCLKGYIVNAKLLQSRFQTLIDQAPREDRMGDMERLLAICERISRKAYGAPGADPEFTIAIASARCCRDAAWLAEFALRLLSQEI</sequence>
<proteinExistence type="predicted"/>